<accession>Q1EP72</accession>
<name>Q1EP72_MUSBA</name>
<feature type="region of interest" description="Disordered" evidence="1">
    <location>
        <begin position="87"/>
        <end position="148"/>
    </location>
</feature>
<reference evidence="2" key="1">
    <citation type="submission" date="2006-06" db="EMBL/GenBank/DDBJ databases">
        <authorList>
            <person name="Town C.D."/>
            <person name="Ronning C.M."/>
            <person name="Cheung F."/>
            <person name="Haas B.J."/>
            <person name="Althoff R."/>
            <person name="Arbogast T."/>
            <person name="Hine E."/>
            <person name="Piffanelli P."/>
            <person name="Tallon L.J."/>
        </authorList>
    </citation>
    <scope>NUCLEOTIDE SEQUENCE</scope>
</reference>
<dbReference type="AlphaFoldDB" id="Q1EP72"/>
<proteinExistence type="predicted"/>
<evidence type="ECO:0000313" key="2">
    <source>
        <dbReference type="EMBL" id="ABF70085.1"/>
    </source>
</evidence>
<feature type="compositionally biased region" description="Basic and acidic residues" evidence="1">
    <location>
        <begin position="129"/>
        <end position="148"/>
    </location>
</feature>
<protein>
    <submittedName>
        <fullName evidence="2">Uncharacterized protein</fullName>
    </submittedName>
</protein>
<evidence type="ECO:0000256" key="1">
    <source>
        <dbReference type="SAM" id="MobiDB-lite"/>
    </source>
</evidence>
<organism evidence="2">
    <name type="scientific">Musa balbisiana</name>
    <name type="common">Banana</name>
    <dbReference type="NCBI Taxonomy" id="52838"/>
    <lineage>
        <taxon>Eukaryota</taxon>
        <taxon>Viridiplantae</taxon>
        <taxon>Streptophyta</taxon>
        <taxon>Embryophyta</taxon>
        <taxon>Tracheophyta</taxon>
        <taxon>Spermatophyta</taxon>
        <taxon>Magnoliopsida</taxon>
        <taxon>Liliopsida</taxon>
        <taxon>Zingiberales</taxon>
        <taxon>Musaceae</taxon>
        <taxon>Musa</taxon>
    </lineage>
</organism>
<gene>
    <name evidence="2" type="ORF">MBP_81C12.8</name>
</gene>
<dbReference type="EMBL" id="AC186754">
    <property type="protein sequence ID" value="ABF70085.1"/>
    <property type="molecule type" value="Genomic_DNA"/>
</dbReference>
<sequence length="314" mass="34656">MSAVSRCPAHATDTNKFVIDKGSPGSSIRRRQAARRRFPSVATLLTLCADVDDLLSSQVSASASSRYGLILVQGVVRKRWSRYGSLEAHPPISPVPFDEHASCSKSINGDSRRSRTTRPTAVDTQPKPKNQERTRRKPYGDEKDRSQTQDGFKKWVLDGFASEGRAVRRKMEEEESEGGERRNEGWKDFSYHLISYFLLRTARDATVKRGGVGVGVGGGGGVLRDAMSLRAQRPWPHRLLYVRACVRWRPGSQQERGGYDDNSHEYTWTVKSELGGGVAVGSPGAPQTWPVRLGVGRRASESGAARDVGFDPRG</sequence>